<evidence type="ECO:0000313" key="2">
    <source>
        <dbReference type="EMBL" id="MCF2514702.1"/>
    </source>
</evidence>
<sequence length="99" mass="11571">MTHLRLWQFEVPEEQEDRFVSAYKSDGDWAKLFATAPGFIRTDLWRNGDGVYLTADHWESYEAFERFQASQGDEYRRLDAELEGLAIAETFLGAFDLVR</sequence>
<dbReference type="EMBL" id="JAKFGM010000002">
    <property type="protein sequence ID" value="MCF2514702.1"/>
    <property type="molecule type" value="Genomic_DNA"/>
</dbReference>
<dbReference type="Proteomes" id="UP001139410">
    <property type="component" value="Unassembled WGS sequence"/>
</dbReference>
<dbReference type="Gene3D" id="3.30.70.100">
    <property type="match status" value="1"/>
</dbReference>
<gene>
    <name evidence="2" type="ORF">LVY65_06445</name>
</gene>
<keyword evidence="2" id="KW-0503">Monooxygenase</keyword>
<dbReference type="GO" id="GO:0004497">
    <property type="term" value="F:monooxygenase activity"/>
    <property type="evidence" value="ECO:0007669"/>
    <property type="project" value="UniProtKB-KW"/>
</dbReference>
<organism evidence="2 3">
    <name type="scientific">Sphingomonas cremea</name>
    <dbReference type="NCBI Taxonomy" id="2904799"/>
    <lineage>
        <taxon>Bacteria</taxon>
        <taxon>Pseudomonadati</taxon>
        <taxon>Pseudomonadota</taxon>
        <taxon>Alphaproteobacteria</taxon>
        <taxon>Sphingomonadales</taxon>
        <taxon>Sphingomonadaceae</taxon>
        <taxon>Sphingomonas</taxon>
    </lineage>
</organism>
<dbReference type="InterPro" id="IPR007138">
    <property type="entry name" value="ABM_dom"/>
</dbReference>
<dbReference type="Pfam" id="PF03992">
    <property type="entry name" value="ABM"/>
    <property type="match status" value="1"/>
</dbReference>
<feature type="domain" description="ABM" evidence="1">
    <location>
        <begin position="8"/>
        <end position="71"/>
    </location>
</feature>
<keyword evidence="2" id="KW-0560">Oxidoreductase</keyword>
<dbReference type="InterPro" id="IPR011008">
    <property type="entry name" value="Dimeric_a/b-barrel"/>
</dbReference>
<name>A0A9X1TYD6_9SPHN</name>
<comment type="caution">
    <text evidence="2">The sequence shown here is derived from an EMBL/GenBank/DDBJ whole genome shotgun (WGS) entry which is preliminary data.</text>
</comment>
<keyword evidence="3" id="KW-1185">Reference proteome</keyword>
<reference evidence="2" key="1">
    <citation type="submission" date="2022-01" db="EMBL/GenBank/DDBJ databases">
        <authorList>
            <person name="Jo J.-H."/>
            <person name="Im W.-T."/>
        </authorList>
    </citation>
    <scope>NUCLEOTIDE SEQUENCE</scope>
    <source>
        <strain evidence="2">G124</strain>
    </source>
</reference>
<protein>
    <submittedName>
        <fullName evidence="2">Antibiotic biosynthesis monooxygenase</fullName>
    </submittedName>
</protein>
<dbReference type="AlphaFoldDB" id="A0A9X1TYD6"/>
<proteinExistence type="predicted"/>
<dbReference type="RefSeq" id="WP_235067207.1">
    <property type="nucleotide sequence ID" value="NZ_JAKFGM010000002.1"/>
</dbReference>
<dbReference type="SUPFAM" id="SSF54909">
    <property type="entry name" value="Dimeric alpha+beta barrel"/>
    <property type="match status" value="1"/>
</dbReference>
<evidence type="ECO:0000259" key="1">
    <source>
        <dbReference type="Pfam" id="PF03992"/>
    </source>
</evidence>
<evidence type="ECO:0000313" key="3">
    <source>
        <dbReference type="Proteomes" id="UP001139410"/>
    </source>
</evidence>
<accession>A0A9X1TYD6</accession>